<sequence>MSKEMEIEIDRVPPGQDQPVNPPATNITVHQNGGDGDEEEEDDDISTAWQLQVETDPVTNKPSYYYSLRDPYKVGQNTPIPTKDSCFKPGIFDYTIKQVVLKQPWPDEESKEPETGQGKTSRKPNAGKESGKIPQNPPTETISVSKNGPCFIKAGAFVGKNTGLGKLILSGSLTVDKKTVLASSSNRRTLKDEVNKFNPRTYPWMAHSKAWTDNWIEVSDDTVVEGMETPPVQGFWMPTPEANQVPDTELYVRIKSKDLKLMQDTGGYNRTDTYDHIYISRKLVEDYMANQKTIDGFAIPTTANALRFWVRNATGRPVYFSLSKTSLASANWWKMRYKRAISSPGGGFGRSLNVNIGVYIDPISPQYAALVDNAIKYANLEMENSKSATLKQKDAKAELMTNEHKQLGLVQIGISPFGHYTTWIKADDWNEWKKKRPDRNDTITVDKIKDLQSSVEEQDKKALKLKISRKTSQSKTVTVSAQTIFDAKGTRDTAQDQNAVMGVSAPTWLHRCAYSWGAYGAVPSDAQSEHNLIFGTYECNSLMTRYETAWQKLVIILEKQQTTSNPQLINQIFWNSEDDKDAQWPPEWKGARWLCRRLDYTLKLNIHSPDLPPSITINFYPLQRSFFTRVETKIDVYIMEWMREKLEMESEMKTKYSNWIKVIPTLLQKVKSAKPPSDLDPLPIKYGTAQPNTTADDLDIGTIKLLNFNINNDKNDGFTVRNNFSEIKEEEVFQNTVQNSDIRPKRSLKASPITTDKFDELSPGQSPNSVPEEEGLLDSVSHSIQPAKQVSTTQSKATIAKIETYDNFPRNDSVVESTNFNAVTYSKASIYGTTDLMNDGFVFKERINLFGRGSADVYALESEKMSYLVIRVPHFSLFHDLIPSLAGSPFEEIQLEDTTLSYRAVKDGTSDATAELAITTTVFMSGVLSPVSTFLREVLHQNRPRLVVSGMLSSHPDCLLQVPEPLGLRLRAELPDVSVRLFDLLTITHLGVDLMGTRRSAKGDYDFGYGFFGAGHVLSDVDVSWYIHKHHDRYNINILVESSWDILPSLSTDSIDNVELCGRLQACSLEILQQLCEDVFQTTIQTQTTHDIYFSDMSLLISTKNGLTIAGAVTVDGHMSSVALIHLGPKGVTITGAINNLDIPGVPNIHSASLNISIAQSHFKVELTGMITVQEQHHFAVSIFLARSAQGLEYTVHGGYNGSFYLRNVAEKLSGTFLDVELTQLAICASNMDSPEVNIPDLPYTIKKGETNLNIKH</sequence>
<gene>
    <name evidence="2" type="ORF">N7493_001318</name>
</gene>
<accession>A0AAD6HUD5</accession>
<organism evidence="2 3">
    <name type="scientific">Penicillium malachiteum</name>
    <dbReference type="NCBI Taxonomy" id="1324776"/>
    <lineage>
        <taxon>Eukaryota</taxon>
        <taxon>Fungi</taxon>
        <taxon>Dikarya</taxon>
        <taxon>Ascomycota</taxon>
        <taxon>Pezizomycotina</taxon>
        <taxon>Eurotiomycetes</taxon>
        <taxon>Eurotiomycetidae</taxon>
        <taxon>Eurotiales</taxon>
        <taxon>Aspergillaceae</taxon>
        <taxon>Penicillium</taxon>
    </lineage>
</organism>
<proteinExistence type="predicted"/>
<reference evidence="2" key="1">
    <citation type="journal article" date="2023" name="IMA Fungus">
        <title>Comparative genomic study of the Penicillium genus elucidates a diverse pangenome and 15 lateral gene transfer events.</title>
        <authorList>
            <person name="Petersen C."/>
            <person name="Sorensen T."/>
            <person name="Nielsen M.R."/>
            <person name="Sondergaard T.E."/>
            <person name="Sorensen J.L."/>
            <person name="Fitzpatrick D.A."/>
            <person name="Frisvad J.C."/>
            <person name="Nielsen K.L."/>
        </authorList>
    </citation>
    <scope>NUCLEOTIDE SEQUENCE</scope>
    <source>
        <strain evidence="2">IBT 17514</strain>
    </source>
</reference>
<evidence type="ECO:0000313" key="3">
    <source>
        <dbReference type="Proteomes" id="UP001215712"/>
    </source>
</evidence>
<name>A0AAD6HUD5_9EURO</name>
<protein>
    <submittedName>
        <fullName evidence="2">Uncharacterized protein</fullName>
    </submittedName>
</protein>
<comment type="caution">
    <text evidence="2">The sequence shown here is derived from an EMBL/GenBank/DDBJ whole genome shotgun (WGS) entry which is preliminary data.</text>
</comment>
<feature type="region of interest" description="Disordered" evidence="1">
    <location>
        <begin position="1"/>
        <end position="62"/>
    </location>
</feature>
<dbReference type="AlphaFoldDB" id="A0AAD6HUD5"/>
<feature type="region of interest" description="Disordered" evidence="1">
    <location>
        <begin position="103"/>
        <end position="145"/>
    </location>
</feature>
<feature type="compositionally biased region" description="Acidic residues" evidence="1">
    <location>
        <begin position="35"/>
        <end position="45"/>
    </location>
</feature>
<feature type="compositionally biased region" description="Polar residues" evidence="1">
    <location>
        <begin position="47"/>
        <end position="62"/>
    </location>
</feature>
<reference evidence="2" key="2">
    <citation type="submission" date="2023-01" db="EMBL/GenBank/DDBJ databases">
        <authorList>
            <person name="Petersen C."/>
        </authorList>
    </citation>
    <scope>NUCLEOTIDE SEQUENCE</scope>
    <source>
        <strain evidence="2">IBT 17514</strain>
    </source>
</reference>
<feature type="region of interest" description="Disordered" evidence="1">
    <location>
        <begin position="743"/>
        <end position="776"/>
    </location>
</feature>
<evidence type="ECO:0000313" key="2">
    <source>
        <dbReference type="EMBL" id="KAJ5738163.1"/>
    </source>
</evidence>
<dbReference type="Proteomes" id="UP001215712">
    <property type="component" value="Unassembled WGS sequence"/>
</dbReference>
<feature type="compositionally biased region" description="Basic and acidic residues" evidence="1">
    <location>
        <begin position="1"/>
        <end position="11"/>
    </location>
</feature>
<keyword evidence="3" id="KW-1185">Reference proteome</keyword>
<evidence type="ECO:0000256" key="1">
    <source>
        <dbReference type="SAM" id="MobiDB-lite"/>
    </source>
</evidence>
<dbReference type="EMBL" id="JAQJAN010000002">
    <property type="protein sequence ID" value="KAJ5738163.1"/>
    <property type="molecule type" value="Genomic_DNA"/>
</dbReference>